<dbReference type="Gene3D" id="3.40.50.2000">
    <property type="entry name" value="Glycogen Phosphorylase B"/>
    <property type="match status" value="2"/>
</dbReference>
<dbReference type="Proteomes" id="UP000238707">
    <property type="component" value="Unassembled WGS sequence"/>
</dbReference>
<evidence type="ECO:0000313" key="4">
    <source>
        <dbReference type="Proteomes" id="UP000238707"/>
    </source>
</evidence>
<proteinExistence type="predicted"/>
<keyword evidence="4" id="KW-1185">Reference proteome</keyword>
<dbReference type="PANTHER" id="PTHR45947">
    <property type="entry name" value="SULFOQUINOVOSYL TRANSFERASE SQD2"/>
    <property type="match status" value="1"/>
</dbReference>
<dbReference type="InterPro" id="IPR028098">
    <property type="entry name" value="Glyco_trans_4-like_N"/>
</dbReference>
<dbReference type="Pfam" id="PF13439">
    <property type="entry name" value="Glyco_transf_4"/>
    <property type="match status" value="1"/>
</dbReference>
<dbReference type="InterPro" id="IPR001296">
    <property type="entry name" value="Glyco_trans_1"/>
</dbReference>
<sequence length="381" mass="42721">MKKVAFVAPTYPVLSETFIQTEVESVKACGHHVCVMTFKIESSEKSFDYDIVKIGQDVRVGTITRINWLGFVQALSFVSRQNSMPKKSLFAYGFKLAMQLAERDIDHVHAHFCQHTAAHAIVAAKLLNITCSFVAHGHDVYEFAYDIEQKISSSDFVVAVCKDMLNDFNCMAKGNVKLLHCGVNTKQFKLQPKNDTKLLRLIFLGRLVEQKGVHHLIDALAPIAQPLNIHLDIIGTGDLESQLKMKVEHQELTRNVTFHGAQTHEWVKKNLPKYDSLVAPFCFSETGCVDTGPLVLKEAMAVGVPVITTNIMGCKEIVTPETGFLVNEKSVDELRETIERFAQLSSDERAEMGMRARARVETKFNSLKQAQQLSNWIENPA</sequence>
<comment type="caution">
    <text evidence="3">The sequence shown here is derived from an EMBL/GenBank/DDBJ whole genome shotgun (WGS) entry which is preliminary data.</text>
</comment>
<organism evidence="3 4">
    <name type="scientific">Vibrio chagasii</name>
    <dbReference type="NCBI Taxonomy" id="170679"/>
    <lineage>
        <taxon>Bacteria</taxon>
        <taxon>Pseudomonadati</taxon>
        <taxon>Pseudomonadota</taxon>
        <taxon>Gammaproteobacteria</taxon>
        <taxon>Vibrionales</taxon>
        <taxon>Vibrionaceae</taxon>
        <taxon>Vibrio</taxon>
    </lineage>
</organism>
<gene>
    <name evidence="3" type="ORF">BTO10_11155</name>
</gene>
<evidence type="ECO:0000259" key="1">
    <source>
        <dbReference type="Pfam" id="PF00534"/>
    </source>
</evidence>
<dbReference type="InterPro" id="IPR050194">
    <property type="entry name" value="Glycosyltransferase_grp1"/>
</dbReference>
<evidence type="ECO:0000259" key="2">
    <source>
        <dbReference type="Pfam" id="PF13439"/>
    </source>
</evidence>
<feature type="domain" description="Glycosyltransferase subfamily 4-like N-terminal" evidence="2">
    <location>
        <begin position="19"/>
        <end position="186"/>
    </location>
</feature>
<dbReference type="Pfam" id="PF00534">
    <property type="entry name" value="Glycos_transf_1"/>
    <property type="match status" value="1"/>
</dbReference>
<dbReference type="CDD" id="cd03801">
    <property type="entry name" value="GT4_PimA-like"/>
    <property type="match status" value="1"/>
</dbReference>
<dbReference type="AlphaFoldDB" id="A0A2S7VDD6"/>
<feature type="domain" description="Glycosyl transferase family 1" evidence="1">
    <location>
        <begin position="192"/>
        <end position="358"/>
    </location>
</feature>
<protein>
    <submittedName>
        <fullName evidence="3">Colanic acid biosynthesis glycosyltransferase WcaL</fullName>
    </submittedName>
</protein>
<accession>A0A2S7VDD6</accession>
<reference evidence="3 4" key="1">
    <citation type="submission" date="2016-12" db="EMBL/GenBank/DDBJ databases">
        <title>Diversity of luminous bacteria.</title>
        <authorList>
            <person name="Yoshizawa S."/>
            <person name="Kogure K."/>
        </authorList>
    </citation>
    <scope>NUCLEOTIDE SEQUENCE [LARGE SCALE GENOMIC DNA]</scope>
    <source>
        <strain evidence="3 4">LC2-408</strain>
    </source>
</reference>
<keyword evidence="3" id="KW-0808">Transferase</keyword>
<dbReference type="PANTHER" id="PTHR45947:SF15">
    <property type="entry name" value="TEICHURONIC ACID BIOSYNTHESIS GLYCOSYLTRANSFERASE TUAC-RELATED"/>
    <property type="match status" value="1"/>
</dbReference>
<dbReference type="RefSeq" id="WP_105024567.1">
    <property type="nucleotide sequence ID" value="NZ_MSCI01000002.1"/>
</dbReference>
<dbReference type="SUPFAM" id="SSF53756">
    <property type="entry name" value="UDP-Glycosyltransferase/glycogen phosphorylase"/>
    <property type="match status" value="1"/>
</dbReference>
<name>A0A2S7VDD6_9VIBR</name>
<evidence type="ECO:0000313" key="3">
    <source>
        <dbReference type="EMBL" id="PQJ59945.1"/>
    </source>
</evidence>
<dbReference type="GO" id="GO:0016757">
    <property type="term" value="F:glycosyltransferase activity"/>
    <property type="evidence" value="ECO:0007669"/>
    <property type="project" value="InterPro"/>
</dbReference>
<dbReference type="EMBL" id="MSCI01000002">
    <property type="protein sequence ID" value="PQJ59945.1"/>
    <property type="molecule type" value="Genomic_DNA"/>
</dbReference>